<feature type="coiled-coil region" evidence="2">
    <location>
        <begin position="147"/>
        <end position="192"/>
    </location>
</feature>
<dbReference type="Proteomes" id="UP000507470">
    <property type="component" value="Unassembled WGS sequence"/>
</dbReference>
<keyword evidence="1" id="KW-0863">Zinc-finger</keyword>
<dbReference type="AlphaFoldDB" id="A0A6J8CT00"/>
<evidence type="ECO:0000313" key="5">
    <source>
        <dbReference type="Proteomes" id="UP000507470"/>
    </source>
</evidence>
<dbReference type="OrthoDB" id="6098624at2759"/>
<dbReference type="PANTHER" id="PTHR25462">
    <property type="entry name" value="BONUS, ISOFORM C-RELATED"/>
    <property type="match status" value="1"/>
</dbReference>
<gene>
    <name evidence="4" type="ORF">MCOR_33930</name>
</gene>
<protein>
    <recommendedName>
        <fullName evidence="3">B box-type domain-containing protein</fullName>
    </recommendedName>
</protein>
<keyword evidence="5" id="KW-1185">Reference proteome</keyword>
<dbReference type="CDD" id="cd19757">
    <property type="entry name" value="Bbox1"/>
    <property type="match status" value="1"/>
</dbReference>
<dbReference type="InterPro" id="IPR047153">
    <property type="entry name" value="TRIM45/56/19-like"/>
</dbReference>
<proteinExistence type="predicted"/>
<name>A0A6J8CT00_MYTCO</name>
<dbReference type="EMBL" id="CACVKT020006043">
    <property type="protein sequence ID" value="CAC5399688.1"/>
    <property type="molecule type" value="Genomic_DNA"/>
</dbReference>
<evidence type="ECO:0000313" key="4">
    <source>
        <dbReference type="EMBL" id="CAC5399688.1"/>
    </source>
</evidence>
<keyword evidence="1" id="KW-0862">Zinc</keyword>
<reference evidence="4 5" key="1">
    <citation type="submission" date="2020-06" db="EMBL/GenBank/DDBJ databases">
        <authorList>
            <person name="Li R."/>
            <person name="Bekaert M."/>
        </authorList>
    </citation>
    <scope>NUCLEOTIDE SEQUENCE [LARGE SCALE GENOMIC DNA]</scope>
    <source>
        <strain evidence="5">wild</strain>
    </source>
</reference>
<dbReference type="PROSITE" id="PS50119">
    <property type="entry name" value="ZF_BBOX"/>
    <property type="match status" value="1"/>
</dbReference>
<dbReference type="GO" id="GO:0061630">
    <property type="term" value="F:ubiquitin protein ligase activity"/>
    <property type="evidence" value="ECO:0007669"/>
    <property type="project" value="TreeGrafter"/>
</dbReference>
<organism evidence="4 5">
    <name type="scientific">Mytilus coruscus</name>
    <name type="common">Sea mussel</name>
    <dbReference type="NCBI Taxonomy" id="42192"/>
    <lineage>
        <taxon>Eukaryota</taxon>
        <taxon>Metazoa</taxon>
        <taxon>Spiralia</taxon>
        <taxon>Lophotrochozoa</taxon>
        <taxon>Mollusca</taxon>
        <taxon>Bivalvia</taxon>
        <taxon>Autobranchia</taxon>
        <taxon>Pteriomorphia</taxon>
        <taxon>Mytilida</taxon>
        <taxon>Mytiloidea</taxon>
        <taxon>Mytilidae</taxon>
        <taxon>Mytilinae</taxon>
        <taxon>Mytilus</taxon>
    </lineage>
</organism>
<evidence type="ECO:0000256" key="2">
    <source>
        <dbReference type="SAM" id="Coils"/>
    </source>
</evidence>
<dbReference type="GO" id="GO:0008270">
    <property type="term" value="F:zinc ion binding"/>
    <property type="evidence" value="ECO:0007669"/>
    <property type="project" value="UniProtKB-KW"/>
</dbReference>
<sequence>MDTHKEENFPVMEKGLLPNMKTKELFLSSTATNTSVCAICDLRHVTSRSMHWCPECEEALCTKCSEHHSLSKETRSHKTIPISQYQALPNFVTDIQQFCLYHNGKYQQYCMKHECPICYKCIKEHGKCTEVFPLEDVISGVKSSELLRDLEQSLEDVLENIKRIREDREANVKSIQTQKKKITMEIDNIKTQINQRLDKLKDSVIKELEQIYNDYNGRIQSIISSIKDQQHEIEHCSTDFENITKFASDLQTFLGMREIQSKVTDNESRLKSLIENKSLENVDMQLTIDDKIQDFLKLMEKFGSIIIRESPSICTNISSKKTRQAQILAPHRMQLINNISVEFHQKLNTMSDYDNYNEKLVAINANGKNEFTFKLSNPYSAYDLELINDNIVAVRTGEAYELGQYTGISVVDLTKRKVIKFIELPGVPYGIKHDGTSLICCVKDKDLHVISCTDYSITSISNTVSLRLSRIAIYVDRIFYTSPLQHTVVLLFIRWNTSMGVS</sequence>
<dbReference type="PANTHER" id="PTHR25462:SF296">
    <property type="entry name" value="MEIOTIC P26, ISOFORM F"/>
    <property type="match status" value="1"/>
</dbReference>
<evidence type="ECO:0000256" key="1">
    <source>
        <dbReference type="PROSITE-ProRule" id="PRU00024"/>
    </source>
</evidence>
<dbReference type="InterPro" id="IPR000315">
    <property type="entry name" value="Znf_B-box"/>
</dbReference>
<accession>A0A6J8CT00</accession>
<keyword evidence="1" id="KW-0479">Metal-binding</keyword>
<feature type="domain" description="B box-type" evidence="3">
    <location>
        <begin position="32"/>
        <end position="82"/>
    </location>
</feature>
<evidence type="ECO:0000259" key="3">
    <source>
        <dbReference type="PROSITE" id="PS50119"/>
    </source>
</evidence>
<keyword evidence="2" id="KW-0175">Coiled coil</keyword>
<dbReference type="Gene3D" id="3.30.160.60">
    <property type="entry name" value="Classic Zinc Finger"/>
    <property type="match status" value="1"/>
</dbReference>